<dbReference type="InterPro" id="IPR000326">
    <property type="entry name" value="PAP2/HPO"/>
</dbReference>
<dbReference type="InterPro" id="IPR036938">
    <property type="entry name" value="PAP2/HPO_sf"/>
</dbReference>
<feature type="transmembrane region" description="Helical" evidence="1">
    <location>
        <begin position="147"/>
        <end position="166"/>
    </location>
</feature>
<dbReference type="Pfam" id="PF01569">
    <property type="entry name" value="PAP2"/>
    <property type="match status" value="1"/>
</dbReference>
<protein>
    <recommendedName>
        <fullName evidence="2">Phosphatidic acid phosphatase type 2/haloperoxidase domain-containing protein</fullName>
    </recommendedName>
</protein>
<gene>
    <name evidence="3" type="ORF">Athai_02530</name>
</gene>
<keyword evidence="1" id="KW-0472">Membrane</keyword>
<evidence type="ECO:0000313" key="4">
    <source>
        <dbReference type="Proteomes" id="UP000611640"/>
    </source>
</evidence>
<feature type="transmembrane region" description="Helical" evidence="1">
    <location>
        <begin position="61"/>
        <end position="88"/>
    </location>
</feature>
<evidence type="ECO:0000256" key="1">
    <source>
        <dbReference type="SAM" id="Phobius"/>
    </source>
</evidence>
<evidence type="ECO:0000259" key="2">
    <source>
        <dbReference type="SMART" id="SM00014"/>
    </source>
</evidence>
<keyword evidence="1" id="KW-1133">Transmembrane helix</keyword>
<keyword evidence="1" id="KW-0812">Transmembrane</keyword>
<dbReference type="KEGG" id="atl:Athai_02530"/>
<reference evidence="3 4" key="1">
    <citation type="submission" date="2020-08" db="EMBL/GenBank/DDBJ databases">
        <title>Whole genome shotgun sequence of Actinocatenispora thailandica NBRC 105041.</title>
        <authorList>
            <person name="Komaki H."/>
            <person name="Tamura T."/>
        </authorList>
    </citation>
    <scope>NUCLEOTIDE SEQUENCE [LARGE SCALE GENOMIC DNA]</scope>
    <source>
        <strain evidence="3 4">NBRC 105041</strain>
    </source>
</reference>
<sequence>MSSGSAVVAIRPVPRAWGVDAALLGGFLAITAALLLWSPLLRLDVAVRNLSDAHRPAPAYWTAWVLNHLGQGTPLAVLALVIAVVLAVRARTARPVLPVLAAELLTYGVVGPLKIGTERAAPHYGPVELFATPGQQSYPSGHLVNTIVWYAVLAALLAGYLPAPVLTAVRVVPVVVTSITTVYLGYHWLTDTLAGLLLGVLLCRILARIPWQRIPLPAALDRAGGS</sequence>
<dbReference type="AlphaFoldDB" id="A0A7R7DJN6"/>
<accession>A0A7R7DJN6</accession>
<feature type="transmembrane region" description="Helical" evidence="1">
    <location>
        <begin position="186"/>
        <end position="207"/>
    </location>
</feature>
<keyword evidence="4" id="KW-1185">Reference proteome</keyword>
<dbReference type="SUPFAM" id="SSF48317">
    <property type="entry name" value="Acid phosphatase/Vanadium-dependent haloperoxidase"/>
    <property type="match status" value="1"/>
</dbReference>
<name>A0A7R7DJN6_9ACTN</name>
<dbReference type="Proteomes" id="UP000611640">
    <property type="component" value="Chromosome"/>
</dbReference>
<dbReference type="EMBL" id="AP023355">
    <property type="protein sequence ID" value="BCJ32750.1"/>
    <property type="molecule type" value="Genomic_DNA"/>
</dbReference>
<proteinExistence type="predicted"/>
<dbReference type="Gene3D" id="1.20.144.10">
    <property type="entry name" value="Phosphatidic acid phosphatase type 2/haloperoxidase"/>
    <property type="match status" value="1"/>
</dbReference>
<organism evidence="3 4">
    <name type="scientific">Actinocatenispora thailandica</name>
    <dbReference type="NCBI Taxonomy" id="227318"/>
    <lineage>
        <taxon>Bacteria</taxon>
        <taxon>Bacillati</taxon>
        <taxon>Actinomycetota</taxon>
        <taxon>Actinomycetes</taxon>
        <taxon>Micromonosporales</taxon>
        <taxon>Micromonosporaceae</taxon>
        <taxon>Actinocatenispora</taxon>
    </lineage>
</organism>
<evidence type="ECO:0000313" key="3">
    <source>
        <dbReference type="EMBL" id="BCJ32750.1"/>
    </source>
</evidence>
<feature type="domain" description="Phosphatidic acid phosphatase type 2/haloperoxidase" evidence="2">
    <location>
        <begin position="96"/>
        <end position="207"/>
    </location>
</feature>
<dbReference type="SMART" id="SM00014">
    <property type="entry name" value="acidPPc"/>
    <property type="match status" value="1"/>
</dbReference>
<feature type="transmembrane region" description="Helical" evidence="1">
    <location>
        <begin position="21"/>
        <end position="41"/>
    </location>
</feature>
<dbReference type="RefSeq" id="WP_239156640.1">
    <property type="nucleotide sequence ID" value="NZ_AP023355.1"/>
</dbReference>